<dbReference type="OrthoDB" id="9798006at2"/>
<dbReference type="PROSITE" id="PS51186">
    <property type="entry name" value="GNAT"/>
    <property type="match status" value="1"/>
</dbReference>
<evidence type="ECO:0000259" key="1">
    <source>
        <dbReference type="PROSITE" id="PS51186"/>
    </source>
</evidence>
<sequence>MPVISIQDATHCDINDIQAIYQHYIDHSNLTLETKVPTTQELEEKVTRYQNSHAFLIILFDQEIIGFAYAYPFSARKTYQHSANIAMYLLAEHDELTLKNLIYQELENRLQAKGILNLLACLPSHQKEQINFLVKQGFIIRGDFPQSGQKLDQVWDLVWLSKEI</sequence>
<dbReference type="InterPro" id="IPR016181">
    <property type="entry name" value="Acyl_CoA_acyltransferase"/>
</dbReference>
<dbReference type="InterPro" id="IPR000182">
    <property type="entry name" value="GNAT_dom"/>
</dbReference>
<dbReference type="GO" id="GO:0016747">
    <property type="term" value="F:acyltransferase activity, transferring groups other than amino-acyl groups"/>
    <property type="evidence" value="ECO:0007669"/>
    <property type="project" value="InterPro"/>
</dbReference>
<dbReference type="Gene3D" id="3.40.630.30">
    <property type="match status" value="1"/>
</dbReference>
<proteinExistence type="predicted"/>
<dbReference type="Pfam" id="PF13420">
    <property type="entry name" value="Acetyltransf_4"/>
    <property type="match status" value="1"/>
</dbReference>
<name>A0A1G7P9F2_9LACT</name>
<dbReference type="Proteomes" id="UP000199708">
    <property type="component" value="Unassembled WGS sequence"/>
</dbReference>
<reference evidence="2 3" key="1">
    <citation type="submission" date="2016-10" db="EMBL/GenBank/DDBJ databases">
        <authorList>
            <person name="de Groot N.N."/>
        </authorList>
    </citation>
    <scope>NUCLEOTIDE SEQUENCE [LARGE SCALE GENOMIC DNA]</scope>
    <source>
        <strain evidence="2 3">ATCC BAA-466</strain>
    </source>
</reference>
<keyword evidence="2" id="KW-0808">Transferase</keyword>
<dbReference type="AlphaFoldDB" id="A0A1G7P9F2"/>
<evidence type="ECO:0000313" key="2">
    <source>
        <dbReference type="EMBL" id="SDF82893.1"/>
    </source>
</evidence>
<gene>
    <name evidence="2" type="ORF">SAMN05421791_101170</name>
</gene>
<organism evidence="2 3">
    <name type="scientific">Facklamia miroungae</name>
    <dbReference type="NCBI Taxonomy" id="120956"/>
    <lineage>
        <taxon>Bacteria</taxon>
        <taxon>Bacillati</taxon>
        <taxon>Bacillota</taxon>
        <taxon>Bacilli</taxon>
        <taxon>Lactobacillales</taxon>
        <taxon>Aerococcaceae</taxon>
        <taxon>Facklamia</taxon>
    </lineage>
</organism>
<feature type="domain" description="N-acetyltransferase" evidence="1">
    <location>
        <begin position="4"/>
        <end position="164"/>
    </location>
</feature>
<dbReference type="SUPFAM" id="SSF55729">
    <property type="entry name" value="Acyl-CoA N-acyltransferases (Nat)"/>
    <property type="match status" value="1"/>
</dbReference>
<keyword evidence="3" id="KW-1185">Reference proteome</keyword>
<dbReference type="RefSeq" id="WP_090288875.1">
    <property type="nucleotide sequence ID" value="NZ_FNCK01000001.1"/>
</dbReference>
<dbReference type="EMBL" id="FNCK01000001">
    <property type="protein sequence ID" value="SDF82893.1"/>
    <property type="molecule type" value="Genomic_DNA"/>
</dbReference>
<evidence type="ECO:0000313" key="3">
    <source>
        <dbReference type="Proteomes" id="UP000199708"/>
    </source>
</evidence>
<protein>
    <submittedName>
        <fullName evidence="2">Phosphinothricin acetyltransferase</fullName>
    </submittedName>
</protein>
<accession>A0A1G7P9F2</accession>
<dbReference type="STRING" id="120956.SAMN05421791_101170"/>